<proteinExistence type="predicted"/>
<feature type="region of interest" description="Disordered" evidence="1">
    <location>
        <begin position="43"/>
        <end position="63"/>
    </location>
</feature>
<accession>A0A537K1C0</accession>
<reference evidence="3 4" key="1">
    <citation type="journal article" date="2019" name="Nat. Microbiol.">
        <title>Mediterranean grassland soil C-N compound turnover is dependent on rainfall and depth, and is mediated by genomically divergent microorganisms.</title>
        <authorList>
            <person name="Diamond S."/>
            <person name="Andeer P.F."/>
            <person name="Li Z."/>
            <person name="Crits-Christoph A."/>
            <person name="Burstein D."/>
            <person name="Anantharaman K."/>
            <person name="Lane K.R."/>
            <person name="Thomas B.C."/>
            <person name="Pan C."/>
            <person name="Northen T.R."/>
            <person name="Banfield J.F."/>
        </authorList>
    </citation>
    <scope>NUCLEOTIDE SEQUENCE [LARGE SCALE GENOMIC DNA]</scope>
    <source>
        <strain evidence="3">NP_3</strain>
    </source>
</reference>
<dbReference type="Proteomes" id="UP000318509">
    <property type="component" value="Unassembled WGS sequence"/>
</dbReference>
<protein>
    <submittedName>
        <fullName evidence="3">CcmD family protein</fullName>
    </submittedName>
</protein>
<dbReference type="AlphaFoldDB" id="A0A537K1C0"/>
<sequence length="63" mass="6950">MTAMAYLFWAYSLVWVGIFLYLYGLARRSRALERQVAELVERSRGSARTQAPAGGRRAGGGPS</sequence>
<dbReference type="InterPro" id="IPR030888">
    <property type="entry name" value="Put_ccm"/>
</dbReference>
<evidence type="ECO:0000256" key="2">
    <source>
        <dbReference type="SAM" id="Phobius"/>
    </source>
</evidence>
<organism evidence="3 4">
    <name type="scientific">Candidatus Segetimicrobium genomatis</name>
    <dbReference type="NCBI Taxonomy" id="2569760"/>
    <lineage>
        <taxon>Bacteria</taxon>
        <taxon>Bacillati</taxon>
        <taxon>Candidatus Sysuimicrobiota</taxon>
        <taxon>Candidatus Sysuimicrobiia</taxon>
        <taxon>Candidatus Sysuimicrobiales</taxon>
        <taxon>Candidatus Segetimicrobiaceae</taxon>
        <taxon>Candidatus Segetimicrobium</taxon>
    </lineage>
</organism>
<keyword evidence="2" id="KW-0472">Membrane</keyword>
<keyword evidence="2" id="KW-1133">Transmembrane helix</keyword>
<feature type="transmembrane region" description="Helical" evidence="2">
    <location>
        <begin position="6"/>
        <end position="26"/>
    </location>
</feature>
<dbReference type="EMBL" id="VBAK01000121">
    <property type="protein sequence ID" value="TMI89578.1"/>
    <property type="molecule type" value="Genomic_DNA"/>
</dbReference>
<gene>
    <name evidence="3" type="ORF">E6H00_09505</name>
</gene>
<comment type="caution">
    <text evidence="3">The sequence shown here is derived from an EMBL/GenBank/DDBJ whole genome shotgun (WGS) entry which is preliminary data.</text>
</comment>
<name>A0A537K1C0_9BACT</name>
<evidence type="ECO:0000256" key="1">
    <source>
        <dbReference type="SAM" id="MobiDB-lite"/>
    </source>
</evidence>
<evidence type="ECO:0000313" key="3">
    <source>
        <dbReference type="EMBL" id="TMI89578.1"/>
    </source>
</evidence>
<keyword evidence="2" id="KW-0812">Transmembrane</keyword>
<dbReference type="NCBIfam" id="TIGR04391">
    <property type="entry name" value="CcmD_alt_fam"/>
    <property type="match status" value="1"/>
</dbReference>
<evidence type="ECO:0000313" key="4">
    <source>
        <dbReference type="Proteomes" id="UP000318509"/>
    </source>
</evidence>